<dbReference type="InterPro" id="IPR043168">
    <property type="entry name" value="DegV_C"/>
</dbReference>
<proteinExistence type="predicted"/>
<gene>
    <name evidence="2" type="ORF">EDC38_1656</name>
</gene>
<dbReference type="RefSeq" id="WP_123638086.1">
    <property type="nucleotide sequence ID" value="NZ_RJUK01000001.1"/>
</dbReference>
<organism evidence="2 3">
    <name type="scientific">Marinimicrobium koreense</name>
    <dbReference type="NCBI Taxonomy" id="306545"/>
    <lineage>
        <taxon>Bacteria</taxon>
        <taxon>Pseudomonadati</taxon>
        <taxon>Pseudomonadota</taxon>
        <taxon>Gammaproteobacteria</taxon>
        <taxon>Cellvibrionales</taxon>
        <taxon>Cellvibrionaceae</taxon>
        <taxon>Marinimicrobium</taxon>
    </lineage>
</organism>
<dbReference type="Gene3D" id="3.30.1180.10">
    <property type="match status" value="1"/>
</dbReference>
<accession>A0A3N1NXV2</accession>
<dbReference type="Proteomes" id="UP000273643">
    <property type="component" value="Unassembled WGS sequence"/>
</dbReference>
<evidence type="ECO:0000256" key="1">
    <source>
        <dbReference type="ARBA" id="ARBA00023121"/>
    </source>
</evidence>
<evidence type="ECO:0000313" key="2">
    <source>
        <dbReference type="EMBL" id="ROQ21035.1"/>
    </source>
</evidence>
<dbReference type="AlphaFoldDB" id="A0A3N1NXV2"/>
<dbReference type="Gene3D" id="3.40.50.10170">
    <property type="match status" value="1"/>
</dbReference>
<dbReference type="PANTHER" id="PTHR33434:SF2">
    <property type="entry name" value="FATTY ACID-BINDING PROTEIN TM_1468"/>
    <property type="match status" value="1"/>
</dbReference>
<comment type="caution">
    <text evidence="2">The sequence shown here is derived from an EMBL/GenBank/DDBJ whole genome shotgun (WGS) entry which is preliminary data.</text>
</comment>
<keyword evidence="3" id="KW-1185">Reference proteome</keyword>
<dbReference type="PROSITE" id="PS51482">
    <property type="entry name" value="DEGV"/>
    <property type="match status" value="1"/>
</dbReference>
<dbReference type="GO" id="GO:0008289">
    <property type="term" value="F:lipid binding"/>
    <property type="evidence" value="ECO:0007669"/>
    <property type="project" value="UniProtKB-KW"/>
</dbReference>
<dbReference type="EMBL" id="RJUK01000001">
    <property type="protein sequence ID" value="ROQ21035.1"/>
    <property type="molecule type" value="Genomic_DNA"/>
</dbReference>
<dbReference type="Pfam" id="PF02645">
    <property type="entry name" value="DegV"/>
    <property type="match status" value="1"/>
</dbReference>
<dbReference type="PANTHER" id="PTHR33434">
    <property type="entry name" value="DEGV DOMAIN-CONTAINING PROTEIN DR_1986-RELATED"/>
    <property type="match status" value="1"/>
</dbReference>
<dbReference type="SUPFAM" id="SSF82549">
    <property type="entry name" value="DAK1/DegV-like"/>
    <property type="match status" value="1"/>
</dbReference>
<dbReference type="OrthoDB" id="6190387at2"/>
<dbReference type="InterPro" id="IPR003797">
    <property type="entry name" value="DegV"/>
</dbReference>
<keyword evidence="1" id="KW-0446">Lipid-binding</keyword>
<name>A0A3N1NXV2_9GAMM</name>
<reference evidence="2 3" key="1">
    <citation type="submission" date="2018-11" db="EMBL/GenBank/DDBJ databases">
        <title>Genomic Encyclopedia of Type Strains, Phase IV (KMG-IV): sequencing the most valuable type-strain genomes for metagenomic binning, comparative biology and taxonomic classification.</title>
        <authorList>
            <person name="Goeker M."/>
        </authorList>
    </citation>
    <scope>NUCLEOTIDE SEQUENCE [LARGE SCALE GENOMIC DNA]</scope>
    <source>
        <strain evidence="2 3">DSM 16974</strain>
    </source>
</reference>
<sequence>MNARTCIAVDSTCDLPAQFIRDNNIEVLPIYIHHAGGRQLDYRNPANTLRFYQSHTREKYGLAQSEPLSVEDMTQLLQRKLLPNYDLVQVITTNSKKSEVFKRVSEAAMVNEPKFRAMERPNRPPFRIRLYDSMTMFTGHGLLVYELVKRLKEEKTPINRSIRAIDHMREEVYGYIIPNDLAYMRERRHMRKSDHKISWVNFKLASVLNRRPIIQIHKGDTAKMTTGKGFWGSLEVLFDHVRKQMEQGLTCDAITMSYGGCLDEIKDHPTLVQFRKDCQKAGVKTLLSMMSMTGTVNVGPGAFALAFATDKALV</sequence>
<evidence type="ECO:0000313" key="3">
    <source>
        <dbReference type="Proteomes" id="UP000273643"/>
    </source>
</evidence>
<dbReference type="InterPro" id="IPR050270">
    <property type="entry name" value="DegV_domain_contain"/>
</dbReference>
<protein>
    <submittedName>
        <fullName evidence="2">DegV family protein with EDD domain</fullName>
    </submittedName>
</protein>